<dbReference type="GO" id="GO:0030246">
    <property type="term" value="F:carbohydrate binding"/>
    <property type="evidence" value="ECO:0007669"/>
    <property type="project" value="InterPro"/>
</dbReference>
<dbReference type="PANTHER" id="PTHR34294:SF1">
    <property type="entry name" value="TRANSCRIPTIONAL REGULATOR LSRR"/>
    <property type="match status" value="1"/>
</dbReference>
<dbReference type="Proteomes" id="UP000035763">
    <property type="component" value="Unassembled WGS sequence"/>
</dbReference>
<evidence type="ECO:0000313" key="6">
    <source>
        <dbReference type="EMBL" id="CCH74234.1"/>
    </source>
</evidence>
<evidence type="ECO:0000313" key="7">
    <source>
        <dbReference type="Proteomes" id="UP000035763"/>
    </source>
</evidence>
<evidence type="ECO:0000256" key="4">
    <source>
        <dbReference type="ARBA" id="ARBA00023163"/>
    </source>
</evidence>
<sequence>MSKVGRRTLVKDDITRWDRAVTDSLGPATRVLAAAVARRHYIAGESKVDIAAALGISRFKVARLLDLAHEEGIVRIEIASDDIVDLELSEQIRELWGLRNCAVVLGHGPDPAAREALAQTAADLLCEVITPTDVLGLPWARTVSDMIRAIRELPPVEVVQLSGSLFVPDETTSPVDIVGRAARIAGSRARLFYAPLILDDAASAAVLRKQPSVKAALSAADRVTISAAGIGAWGPKVSTIYDTITDEDRAQAAAAGVVGEVMGVYFTVDGSLATTPLADRMVTVAADTLRGIPEVIGIARGRAKAPAVMGAVRAGLLKSLVIDTEIAQLLLSTDPAPARGTSASKR</sequence>
<name>W6K417_9MICO</name>
<evidence type="ECO:0000256" key="1">
    <source>
        <dbReference type="ARBA" id="ARBA00010466"/>
    </source>
</evidence>
<reference evidence="6 7" key="1">
    <citation type="journal article" date="2013" name="ISME J.">
        <title>A metabolic model for members of the genus Tetrasphaera involved in enhanced biological phosphorus removal.</title>
        <authorList>
            <person name="Kristiansen R."/>
            <person name="Nguyen H.T.T."/>
            <person name="Saunders A.M."/>
            <person name="Nielsen J.L."/>
            <person name="Wimmer R."/>
            <person name="Le V.Q."/>
            <person name="McIlroy S.J."/>
            <person name="Petrovski S."/>
            <person name="Seviour R.J."/>
            <person name="Calteau A."/>
            <person name="Nielsen K.L."/>
            <person name="Nielsen P.H."/>
        </authorList>
    </citation>
    <scope>NUCLEOTIDE SEQUENCE [LARGE SCALE GENOMIC DNA]</scope>
    <source>
        <strain evidence="6 7">Ben110</strain>
    </source>
</reference>
<dbReference type="OrthoDB" id="186585at2"/>
<comment type="similarity">
    <text evidence="1">Belongs to the SorC transcriptional regulatory family.</text>
</comment>
<proteinExistence type="inferred from homology"/>
<evidence type="ECO:0000256" key="3">
    <source>
        <dbReference type="ARBA" id="ARBA00023125"/>
    </source>
</evidence>
<dbReference type="InterPro" id="IPR036388">
    <property type="entry name" value="WH-like_DNA-bd_sf"/>
</dbReference>
<keyword evidence="4" id="KW-0804">Transcription</keyword>
<dbReference type="GO" id="GO:0003677">
    <property type="term" value="F:DNA binding"/>
    <property type="evidence" value="ECO:0007669"/>
    <property type="project" value="UniProtKB-KW"/>
</dbReference>
<keyword evidence="3" id="KW-0238">DNA-binding</keyword>
<dbReference type="Pfam" id="PF04198">
    <property type="entry name" value="Sugar-bind"/>
    <property type="match status" value="1"/>
</dbReference>
<comment type="caution">
    <text evidence="6">The sequence shown here is derived from an EMBL/GenBank/DDBJ whole genome shotgun (WGS) entry which is preliminary data.</text>
</comment>
<dbReference type="InterPro" id="IPR037171">
    <property type="entry name" value="NagB/RpiA_transferase-like"/>
</dbReference>
<dbReference type="InterPro" id="IPR007324">
    <property type="entry name" value="Sugar-bd_dom_put"/>
</dbReference>
<keyword evidence="2" id="KW-0805">Transcription regulation</keyword>
<accession>W6K417</accession>
<gene>
    <name evidence="6" type="ORF">BN11_4080005</name>
</gene>
<dbReference type="AlphaFoldDB" id="W6K417"/>
<keyword evidence="7" id="KW-1185">Reference proteome</keyword>
<dbReference type="SUPFAM" id="SSF100950">
    <property type="entry name" value="NagB/RpiA/CoA transferase-like"/>
    <property type="match status" value="1"/>
</dbReference>
<dbReference type="Gene3D" id="1.10.10.10">
    <property type="entry name" value="Winged helix-like DNA-binding domain superfamily/Winged helix DNA-binding domain"/>
    <property type="match status" value="1"/>
</dbReference>
<dbReference type="PANTHER" id="PTHR34294">
    <property type="entry name" value="TRANSCRIPTIONAL REGULATOR-RELATED"/>
    <property type="match status" value="1"/>
</dbReference>
<evidence type="ECO:0000256" key="2">
    <source>
        <dbReference type="ARBA" id="ARBA00023015"/>
    </source>
</evidence>
<dbReference type="Gene3D" id="3.40.50.1360">
    <property type="match status" value="1"/>
</dbReference>
<dbReference type="STRING" id="1193182.BN11_4080005"/>
<evidence type="ECO:0000259" key="5">
    <source>
        <dbReference type="Pfam" id="PF04198"/>
    </source>
</evidence>
<dbReference type="EMBL" id="CAJA01000344">
    <property type="protein sequence ID" value="CCH74234.1"/>
    <property type="molecule type" value="Genomic_DNA"/>
</dbReference>
<protein>
    <submittedName>
        <fullName evidence="6">Putative transcriptional regulator</fullName>
    </submittedName>
</protein>
<feature type="domain" description="Sugar-binding" evidence="5">
    <location>
        <begin position="85"/>
        <end position="332"/>
    </location>
</feature>
<dbReference type="InterPro" id="IPR051054">
    <property type="entry name" value="SorC_transcr_regulators"/>
</dbReference>
<organism evidence="6 7">
    <name type="scientific">Nostocoides australiense Ben110</name>
    <dbReference type="NCBI Taxonomy" id="1193182"/>
    <lineage>
        <taxon>Bacteria</taxon>
        <taxon>Bacillati</taxon>
        <taxon>Actinomycetota</taxon>
        <taxon>Actinomycetes</taxon>
        <taxon>Micrococcales</taxon>
        <taxon>Intrasporangiaceae</taxon>
        <taxon>Nostocoides</taxon>
    </lineage>
</organism>